<protein>
    <submittedName>
        <fullName evidence="1">Uncharacterized protein</fullName>
    </submittedName>
</protein>
<reference evidence="1" key="1">
    <citation type="submission" date="2020-10" db="EMBL/GenBank/DDBJ databases">
        <title>Sequencing the genomes of 1000 actinobacteria strains.</title>
        <authorList>
            <person name="Klenk H.-P."/>
        </authorList>
    </citation>
    <scope>NUCLEOTIDE SEQUENCE</scope>
    <source>
        <strain evidence="1">DSM 45354</strain>
    </source>
</reference>
<dbReference type="Proteomes" id="UP000638648">
    <property type="component" value="Unassembled WGS sequence"/>
</dbReference>
<organism evidence="1 2">
    <name type="scientific">Actinopolymorpha pittospori</name>
    <dbReference type="NCBI Taxonomy" id="648752"/>
    <lineage>
        <taxon>Bacteria</taxon>
        <taxon>Bacillati</taxon>
        <taxon>Actinomycetota</taxon>
        <taxon>Actinomycetes</taxon>
        <taxon>Propionibacteriales</taxon>
        <taxon>Actinopolymorphaceae</taxon>
        <taxon>Actinopolymorpha</taxon>
    </lineage>
</organism>
<evidence type="ECO:0000313" key="1">
    <source>
        <dbReference type="EMBL" id="MBE1608019.1"/>
    </source>
</evidence>
<comment type="caution">
    <text evidence="1">The sequence shown here is derived from an EMBL/GenBank/DDBJ whole genome shotgun (WGS) entry which is preliminary data.</text>
</comment>
<name>A0A927MWQ9_9ACTN</name>
<proteinExistence type="predicted"/>
<sequence length="274" mass="29267">MTRKLGISYVVISQYAGLPTFGGLEPLRSSIMAGNALVMYTRSKSPGNLMAGLEVDPLTIPQIKGYAYTMRTGATGRVAPFRNRLITNPAERWIEDAPRWSLNEQDAVWVMEAYAKRATDVSQIRAAQGEILRKVMSGEISPEAAMAGAKSAAEAHDIVQRASGTPGAMQTGPVAERMEALVGSVPSWPDVSVSDIKAPVNAEEADNQARIIAAIRDGATKPSQIVAALAVDGCGKDLKDRRVRQLLTELVADGKVHDGGQGVWKLREQAGSAD</sequence>
<dbReference type="RefSeq" id="WP_192751876.1">
    <property type="nucleotide sequence ID" value="NZ_BAABJL010000040.1"/>
</dbReference>
<gene>
    <name evidence="1" type="ORF">HEB94_004867</name>
</gene>
<keyword evidence="2" id="KW-1185">Reference proteome</keyword>
<dbReference type="EMBL" id="JADBEM010000001">
    <property type="protein sequence ID" value="MBE1608019.1"/>
    <property type="molecule type" value="Genomic_DNA"/>
</dbReference>
<evidence type="ECO:0000313" key="2">
    <source>
        <dbReference type="Proteomes" id="UP000638648"/>
    </source>
</evidence>
<dbReference type="AlphaFoldDB" id="A0A927MWQ9"/>
<accession>A0A927MWQ9</accession>